<feature type="disulfide bond" evidence="6">
    <location>
        <begin position="113"/>
        <end position="122"/>
    </location>
</feature>
<evidence type="ECO:0000259" key="8">
    <source>
        <dbReference type="PROSITE" id="PS50026"/>
    </source>
</evidence>
<evidence type="ECO:0000313" key="10">
    <source>
        <dbReference type="Proteomes" id="UP001209878"/>
    </source>
</evidence>
<dbReference type="FunFam" id="2.10.25.10:FF:000118">
    <property type="entry name" value="protein delta homolog 2"/>
    <property type="match status" value="1"/>
</dbReference>
<dbReference type="InterPro" id="IPR000742">
    <property type="entry name" value="EGF"/>
</dbReference>
<feature type="domain" description="EGF-like" evidence="8">
    <location>
        <begin position="12"/>
        <end position="48"/>
    </location>
</feature>
<keyword evidence="10" id="KW-1185">Reference proteome</keyword>
<keyword evidence="5" id="KW-0325">Glycoprotein</keyword>
<dbReference type="PANTHER" id="PTHR24049">
    <property type="entry name" value="CRUMBS FAMILY MEMBER"/>
    <property type="match status" value="1"/>
</dbReference>
<evidence type="ECO:0000256" key="1">
    <source>
        <dbReference type="ARBA" id="ARBA00022536"/>
    </source>
</evidence>
<dbReference type="CDD" id="cd00054">
    <property type="entry name" value="EGF_CA"/>
    <property type="match status" value="3"/>
</dbReference>
<dbReference type="GO" id="GO:0048666">
    <property type="term" value="P:neuron development"/>
    <property type="evidence" value="ECO:0007669"/>
    <property type="project" value="UniProtKB-ARBA"/>
</dbReference>
<protein>
    <recommendedName>
        <fullName evidence="8">EGF-like domain-containing protein</fullName>
    </recommendedName>
</protein>
<dbReference type="InterPro" id="IPR001881">
    <property type="entry name" value="EGF-like_Ca-bd_dom"/>
</dbReference>
<dbReference type="Gene3D" id="2.10.25.10">
    <property type="entry name" value="Laminin"/>
    <property type="match status" value="6"/>
</dbReference>
<evidence type="ECO:0000256" key="7">
    <source>
        <dbReference type="SAM" id="Phobius"/>
    </source>
</evidence>
<proteinExistence type="predicted"/>
<evidence type="ECO:0000256" key="6">
    <source>
        <dbReference type="PROSITE-ProRule" id="PRU00076"/>
    </source>
</evidence>
<keyword evidence="1 6" id="KW-0245">EGF-like domain</keyword>
<dbReference type="PROSITE" id="PS01186">
    <property type="entry name" value="EGF_2"/>
    <property type="match status" value="4"/>
</dbReference>
<dbReference type="FunFam" id="2.10.25.10:FF:000230">
    <property type="entry name" value="Delta-like protein"/>
    <property type="match status" value="1"/>
</dbReference>
<feature type="domain" description="EGF-like" evidence="8">
    <location>
        <begin position="203"/>
        <end position="240"/>
    </location>
</feature>
<sequence length="423" mass="46348">MYVQCTCVCSPVYSPCNPTVCQNGGTCVRQWTAYRCTCPIGYVGPNCETKVNCAFGPCQNGGSCEELIDGYKCNCVGTFFGKDCEEKPICDPNPCLNNGLCIKVSDSDYYCQCNYGYSGAVCEDVRYCQLNHCQNDGTCEETETGFTCHCLEGFVGKNCQDVYNSCEKHNCANGALCVADYTLTIGYRCECTPGFMGEFCTKSITKCEDDPCLNGGTCTDKQPGDFTCRCLKDVAGRFCEIKPPVKPRTVKTGDEVYSQFLTAFLVIFPVSVLVFCIAFFYFVGRERRERVYAYNMARLNDADPVELPPTGYCIVVSHVLAVMFCFASAYQAEAVRVRPPASTDSLSSDYTVSDSYDSESDETAALFGRYSNENNSAFLMSPETGPVYGSSCSWSHSNGVTRDMATTLGWPGGICGFSTTGRR</sequence>
<dbReference type="GO" id="GO:0042063">
    <property type="term" value="P:gliogenesis"/>
    <property type="evidence" value="ECO:0007669"/>
    <property type="project" value="UniProtKB-ARBA"/>
</dbReference>
<evidence type="ECO:0000256" key="2">
    <source>
        <dbReference type="ARBA" id="ARBA00022729"/>
    </source>
</evidence>
<dbReference type="PANTHER" id="PTHR24049:SF22">
    <property type="entry name" value="DROSOPHILA CRUMBS HOMOLOG"/>
    <property type="match status" value="1"/>
</dbReference>
<feature type="domain" description="EGF-like" evidence="8">
    <location>
        <begin position="124"/>
        <end position="160"/>
    </location>
</feature>
<dbReference type="SMART" id="SM00181">
    <property type="entry name" value="EGF"/>
    <property type="match status" value="6"/>
</dbReference>
<feature type="disulfide bond" evidence="6">
    <location>
        <begin position="38"/>
        <end position="47"/>
    </location>
</feature>
<keyword evidence="7" id="KW-1133">Transmembrane helix</keyword>
<dbReference type="PROSITE" id="PS50026">
    <property type="entry name" value="EGF_3"/>
    <property type="match status" value="6"/>
</dbReference>
<dbReference type="GO" id="GO:0045197">
    <property type="term" value="P:establishment or maintenance of epithelial cell apical/basal polarity"/>
    <property type="evidence" value="ECO:0007669"/>
    <property type="project" value="TreeGrafter"/>
</dbReference>
<feature type="domain" description="EGF-like" evidence="8">
    <location>
        <begin position="49"/>
        <end position="85"/>
    </location>
</feature>
<dbReference type="AlphaFoldDB" id="A0AAD9KP74"/>
<dbReference type="Pfam" id="PF00008">
    <property type="entry name" value="EGF"/>
    <property type="match status" value="5"/>
</dbReference>
<dbReference type="SMART" id="SM00179">
    <property type="entry name" value="EGF_CA"/>
    <property type="match status" value="6"/>
</dbReference>
<comment type="caution">
    <text evidence="6">Lacks conserved residue(s) required for the propagation of feature annotation.</text>
</comment>
<dbReference type="GO" id="GO:0005886">
    <property type="term" value="C:plasma membrane"/>
    <property type="evidence" value="ECO:0007669"/>
    <property type="project" value="UniProtKB-ARBA"/>
</dbReference>
<name>A0AAD9KP74_RIDPI</name>
<keyword evidence="4 6" id="KW-1015">Disulfide bond</keyword>
<feature type="transmembrane region" description="Helical" evidence="7">
    <location>
        <begin position="260"/>
        <end position="283"/>
    </location>
</feature>
<evidence type="ECO:0000256" key="5">
    <source>
        <dbReference type="ARBA" id="ARBA00023180"/>
    </source>
</evidence>
<gene>
    <name evidence="9" type="ORF">NP493_811g00003</name>
</gene>
<organism evidence="9 10">
    <name type="scientific">Ridgeia piscesae</name>
    <name type="common">Tubeworm</name>
    <dbReference type="NCBI Taxonomy" id="27915"/>
    <lineage>
        <taxon>Eukaryota</taxon>
        <taxon>Metazoa</taxon>
        <taxon>Spiralia</taxon>
        <taxon>Lophotrochozoa</taxon>
        <taxon>Annelida</taxon>
        <taxon>Polychaeta</taxon>
        <taxon>Sedentaria</taxon>
        <taxon>Canalipalpata</taxon>
        <taxon>Sabellida</taxon>
        <taxon>Siboglinidae</taxon>
        <taxon>Ridgeia</taxon>
    </lineage>
</organism>
<reference evidence="9" key="1">
    <citation type="journal article" date="2023" name="Mol. Biol. Evol.">
        <title>Third-Generation Sequencing Reveals the Adaptive Role of the Epigenome in Three Deep-Sea Polychaetes.</title>
        <authorList>
            <person name="Perez M."/>
            <person name="Aroh O."/>
            <person name="Sun Y."/>
            <person name="Lan Y."/>
            <person name="Juniper S.K."/>
            <person name="Young C.R."/>
            <person name="Angers B."/>
            <person name="Qian P.Y."/>
        </authorList>
    </citation>
    <scope>NUCLEOTIDE SEQUENCE</scope>
    <source>
        <strain evidence="9">R07B-5</strain>
    </source>
</reference>
<evidence type="ECO:0000313" key="9">
    <source>
        <dbReference type="EMBL" id="KAK2174315.1"/>
    </source>
</evidence>
<feature type="disulfide bond" evidence="6">
    <location>
        <begin position="150"/>
        <end position="159"/>
    </location>
</feature>
<dbReference type="EMBL" id="JAODUO010000811">
    <property type="protein sequence ID" value="KAK2174315.1"/>
    <property type="molecule type" value="Genomic_DNA"/>
</dbReference>
<feature type="disulfide bond" evidence="6">
    <location>
        <begin position="191"/>
        <end position="200"/>
    </location>
</feature>
<keyword evidence="3" id="KW-0677">Repeat</keyword>
<keyword evidence="7" id="KW-0472">Membrane</keyword>
<evidence type="ECO:0000256" key="3">
    <source>
        <dbReference type="ARBA" id="ARBA00022737"/>
    </source>
</evidence>
<comment type="caution">
    <text evidence="9">The sequence shown here is derived from an EMBL/GenBank/DDBJ whole genome shotgun (WGS) entry which is preliminary data.</text>
</comment>
<feature type="domain" description="EGF-like" evidence="8">
    <location>
        <begin position="86"/>
        <end position="123"/>
    </location>
</feature>
<feature type="disulfide bond" evidence="6">
    <location>
        <begin position="230"/>
        <end position="239"/>
    </location>
</feature>
<feature type="domain" description="EGF-like" evidence="8">
    <location>
        <begin position="162"/>
        <end position="201"/>
    </location>
</feature>
<dbReference type="GO" id="GO:0007157">
    <property type="term" value="P:heterophilic cell-cell adhesion via plasma membrane cell adhesion molecules"/>
    <property type="evidence" value="ECO:0007669"/>
    <property type="project" value="TreeGrafter"/>
</dbReference>
<dbReference type="GO" id="GO:0000902">
    <property type="term" value="P:cell morphogenesis"/>
    <property type="evidence" value="ECO:0007669"/>
    <property type="project" value="UniProtKB-ARBA"/>
</dbReference>
<evidence type="ECO:0000256" key="4">
    <source>
        <dbReference type="ARBA" id="ARBA00023157"/>
    </source>
</evidence>
<dbReference type="Pfam" id="PF12661">
    <property type="entry name" value="hEGF"/>
    <property type="match status" value="1"/>
</dbReference>
<dbReference type="Proteomes" id="UP001209878">
    <property type="component" value="Unassembled WGS sequence"/>
</dbReference>
<dbReference type="GO" id="GO:0032991">
    <property type="term" value="C:protein-containing complex"/>
    <property type="evidence" value="ECO:0007669"/>
    <property type="project" value="TreeGrafter"/>
</dbReference>
<feature type="disulfide bond" evidence="6">
    <location>
        <begin position="75"/>
        <end position="84"/>
    </location>
</feature>
<dbReference type="GO" id="GO:0005509">
    <property type="term" value="F:calcium ion binding"/>
    <property type="evidence" value="ECO:0007669"/>
    <property type="project" value="InterPro"/>
</dbReference>
<keyword evidence="2" id="KW-0732">Signal</keyword>
<keyword evidence="7" id="KW-0812">Transmembrane</keyword>
<dbReference type="InterPro" id="IPR051022">
    <property type="entry name" value="Notch_Cell-Fate_Det"/>
</dbReference>
<accession>A0AAD9KP74</accession>
<dbReference type="SUPFAM" id="SSF57196">
    <property type="entry name" value="EGF/Laminin"/>
    <property type="match status" value="6"/>
</dbReference>
<dbReference type="InterPro" id="IPR013032">
    <property type="entry name" value="EGF-like_CS"/>
</dbReference>
<dbReference type="PROSITE" id="PS00022">
    <property type="entry name" value="EGF_1"/>
    <property type="match status" value="6"/>
</dbReference>